<dbReference type="EnsemblPlants" id="TuG1812G0100004726.01.T01">
    <property type="protein sequence ID" value="TuG1812G0100004726.01.T01.cds358305"/>
    <property type="gene ID" value="TuG1812G0100004726.01"/>
</dbReference>
<feature type="region of interest" description="Disordered" evidence="1">
    <location>
        <begin position="87"/>
        <end position="117"/>
    </location>
</feature>
<proteinExistence type="predicted"/>
<organism evidence="2 3">
    <name type="scientific">Triticum urartu</name>
    <name type="common">Red wild einkorn</name>
    <name type="synonym">Crithodium urartu</name>
    <dbReference type="NCBI Taxonomy" id="4572"/>
    <lineage>
        <taxon>Eukaryota</taxon>
        <taxon>Viridiplantae</taxon>
        <taxon>Streptophyta</taxon>
        <taxon>Embryophyta</taxon>
        <taxon>Tracheophyta</taxon>
        <taxon>Spermatophyta</taxon>
        <taxon>Magnoliopsida</taxon>
        <taxon>Liliopsida</taxon>
        <taxon>Poales</taxon>
        <taxon>Poaceae</taxon>
        <taxon>BOP clade</taxon>
        <taxon>Pooideae</taxon>
        <taxon>Triticodae</taxon>
        <taxon>Triticeae</taxon>
        <taxon>Triticinae</taxon>
        <taxon>Triticum</taxon>
    </lineage>
</organism>
<evidence type="ECO:0000313" key="3">
    <source>
        <dbReference type="Proteomes" id="UP000015106"/>
    </source>
</evidence>
<dbReference type="Gramene" id="TuG1812G0100004726.01.T01">
    <property type="protein sequence ID" value="TuG1812G0100004726.01.T01.cds358305"/>
    <property type="gene ID" value="TuG1812G0100004726.01"/>
</dbReference>
<reference evidence="2" key="2">
    <citation type="submission" date="2018-03" db="EMBL/GenBank/DDBJ databases">
        <title>The Triticum urartu genome reveals the dynamic nature of wheat genome evolution.</title>
        <authorList>
            <person name="Ling H."/>
            <person name="Ma B."/>
            <person name="Shi X."/>
            <person name="Liu H."/>
            <person name="Dong L."/>
            <person name="Sun H."/>
            <person name="Cao Y."/>
            <person name="Gao Q."/>
            <person name="Zheng S."/>
            <person name="Li Y."/>
            <person name="Yu Y."/>
            <person name="Du H."/>
            <person name="Qi M."/>
            <person name="Li Y."/>
            <person name="Yu H."/>
            <person name="Cui Y."/>
            <person name="Wang N."/>
            <person name="Chen C."/>
            <person name="Wu H."/>
            <person name="Zhao Y."/>
            <person name="Zhang J."/>
            <person name="Li Y."/>
            <person name="Zhou W."/>
            <person name="Zhang B."/>
            <person name="Hu W."/>
            <person name="Eijk M."/>
            <person name="Tang J."/>
            <person name="Witsenboer H."/>
            <person name="Zhao S."/>
            <person name="Li Z."/>
            <person name="Zhang A."/>
            <person name="Wang D."/>
            <person name="Liang C."/>
        </authorList>
    </citation>
    <scope>NUCLEOTIDE SEQUENCE [LARGE SCALE GENOMIC DNA]</scope>
    <source>
        <strain evidence="2">cv. G1812</strain>
    </source>
</reference>
<feature type="compositionally biased region" description="Low complexity" evidence="1">
    <location>
        <begin position="108"/>
        <end position="117"/>
    </location>
</feature>
<accession>A0A8R7P896</accession>
<keyword evidence="3" id="KW-1185">Reference proteome</keyword>
<evidence type="ECO:0000313" key="2">
    <source>
        <dbReference type="EnsemblPlants" id="TuG1812G0100004726.01.T01.cds358305"/>
    </source>
</evidence>
<reference evidence="3" key="1">
    <citation type="journal article" date="2013" name="Nature">
        <title>Draft genome of the wheat A-genome progenitor Triticum urartu.</title>
        <authorList>
            <person name="Ling H.Q."/>
            <person name="Zhao S."/>
            <person name="Liu D."/>
            <person name="Wang J."/>
            <person name="Sun H."/>
            <person name="Zhang C."/>
            <person name="Fan H."/>
            <person name="Li D."/>
            <person name="Dong L."/>
            <person name="Tao Y."/>
            <person name="Gao C."/>
            <person name="Wu H."/>
            <person name="Li Y."/>
            <person name="Cui Y."/>
            <person name="Guo X."/>
            <person name="Zheng S."/>
            <person name="Wang B."/>
            <person name="Yu K."/>
            <person name="Liang Q."/>
            <person name="Yang W."/>
            <person name="Lou X."/>
            <person name="Chen J."/>
            <person name="Feng M."/>
            <person name="Jian J."/>
            <person name="Zhang X."/>
            <person name="Luo G."/>
            <person name="Jiang Y."/>
            <person name="Liu J."/>
            <person name="Wang Z."/>
            <person name="Sha Y."/>
            <person name="Zhang B."/>
            <person name="Wu H."/>
            <person name="Tang D."/>
            <person name="Shen Q."/>
            <person name="Xue P."/>
            <person name="Zou S."/>
            <person name="Wang X."/>
            <person name="Liu X."/>
            <person name="Wang F."/>
            <person name="Yang Y."/>
            <person name="An X."/>
            <person name="Dong Z."/>
            <person name="Zhang K."/>
            <person name="Zhang X."/>
            <person name="Luo M.C."/>
            <person name="Dvorak J."/>
            <person name="Tong Y."/>
            <person name="Wang J."/>
            <person name="Yang H."/>
            <person name="Li Z."/>
            <person name="Wang D."/>
            <person name="Zhang A."/>
            <person name="Wang J."/>
        </authorList>
    </citation>
    <scope>NUCLEOTIDE SEQUENCE</scope>
    <source>
        <strain evidence="3">cv. G1812</strain>
    </source>
</reference>
<evidence type="ECO:0000256" key="1">
    <source>
        <dbReference type="SAM" id="MobiDB-lite"/>
    </source>
</evidence>
<dbReference type="AlphaFoldDB" id="A0A8R7P896"/>
<name>A0A8R7P896_TRIUA</name>
<protein>
    <submittedName>
        <fullName evidence="2">Uncharacterized protein</fullName>
    </submittedName>
</protein>
<reference evidence="2" key="3">
    <citation type="submission" date="2022-06" db="UniProtKB">
        <authorList>
            <consortium name="EnsemblPlants"/>
        </authorList>
    </citation>
    <scope>IDENTIFICATION</scope>
</reference>
<sequence>MYIQHLLPRLHANDHLLGVLLGAADAEALHVHVGVDARGEVGLDGAVDAVAGPPLRLLDDDGVLPRHAGAQAVEGCGERVAHLGRQQLARQAADEHQGGRQRGRRGDGLVVGRCHGS</sequence>
<dbReference type="Proteomes" id="UP000015106">
    <property type="component" value="Chromosome 1"/>
</dbReference>